<dbReference type="SUPFAM" id="SSF55874">
    <property type="entry name" value="ATPase domain of HSP90 chaperone/DNA topoisomerase II/histidine kinase"/>
    <property type="match status" value="1"/>
</dbReference>
<dbReference type="KEGG" id="scoe:CP976_18545"/>
<evidence type="ECO:0000256" key="2">
    <source>
        <dbReference type="ARBA" id="ARBA00022741"/>
    </source>
</evidence>
<protein>
    <submittedName>
        <fullName evidence="6">ATP-binding protein</fullName>
    </submittedName>
</protein>
<evidence type="ECO:0000256" key="3">
    <source>
        <dbReference type="ARBA" id="ARBA00022840"/>
    </source>
</evidence>
<accession>A0A5J6I422</accession>
<evidence type="ECO:0000256" key="1">
    <source>
        <dbReference type="ARBA" id="ARBA00008239"/>
    </source>
</evidence>
<evidence type="ECO:0000259" key="5">
    <source>
        <dbReference type="Pfam" id="PF24391"/>
    </source>
</evidence>
<dbReference type="EMBL" id="CP023694">
    <property type="protein sequence ID" value="QEV25944.1"/>
    <property type="molecule type" value="Genomic_DNA"/>
</dbReference>
<dbReference type="GO" id="GO:0140662">
    <property type="term" value="F:ATP-dependent protein folding chaperone"/>
    <property type="evidence" value="ECO:0007669"/>
    <property type="project" value="InterPro"/>
</dbReference>
<evidence type="ECO:0000313" key="6">
    <source>
        <dbReference type="EMBL" id="QEV25944.1"/>
    </source>
</evidence>
<dbReference type="GO" id="GO:0005524">
    <property type="term" value="F:ATP binding"/>
    <property type="evidence" value="ECO:0007669"/>
    <property type="project" value="UniProtKB-KW"/>
</dbReference>
<dbReference type="InterPro" id="IPR036890">
    <property type="entry name" value="HATPase_C_sf"/>
</dbReference>
<dbReference type="GO" id="GO:0051082">
    <property type="term" value="F:unfolded protein binding"/>
    <property type="evidence" value="ECO:0007669"/>
    <property type="project" value="InterPro"/>
</dbReference>
<dbReference type="PANTHER" id="PTHR11528">
    <property type="entry name" value="HEAT SHOCK PROTEIN 90 FAMILY MEMBER"/>
    <property type="match status" value="1"/>
</dbReference>
<keyword evidence="2" id="KW-0547">Nucleotide-binding</keyword>
<evidence type="ECO:0000256" key="4">
    <source>
        <dbReference type="ARBA" id="ARBA00023186"/>
    </source>
</evidence>
<dbReference type="GO" id="GO:0016887">
    <property type="term" value="F:ATP hydrolysis activity"/>
    <property type="evidence" value="ECO:0007669"/>
    <property type="project" value="InterPro"/>
</dbReference>
<name>A0A5J6I422_STRC4</name>
<dbReference type="PRINTS" id="PR00775">
    <property type="entry name" value="HEATSHOCK90"/>
</dbReference>
<dbReference type="Pfam" id="PF24391">
    <property type="entry name" value="HD-CE"/>
    <property type="match status" value="1"/>
</dbReference>
<feature type="domain" description="HD-CE" evidence="5">
    <location>
        <begin position="36"/>
        <end position="316"/>
    </location>
</feature>
<proteinExistence type="inferred from homology"/>
<organism evidence="6 7">
    <name type="scientific">Streptomyces coeruleorubidus</name>
    <dbReference type="NCBI Taxonomy" id="116188"/>
    <lineage>
        <taxon>Bacteria</taxon>
        <taxon>Bacillati</taxon>
        <taxon>Actinomycetota</taxon>
        <taxon>Actinomycetes</taxon>
        <taxon>Kitasatosporales</taxon>
        <taxon>Streptomycetaceae</taxon>
        <taxon>Streptomyces</taxon>
    </lineage>
</organism>
<keyword evidence="3 6" id="KW-0067">ATP-binding</keyword>
<dbReference type="InterPro" id="IPR001404">
    <property type="entry name" value="Hsp90_fam"/>
</dbReference>
<keyword evidence="4" id="KW-0143">Chaperone</keyword>
<gene>
    <name evidence="6" type="ORF">CP976_18545</name>
</gene>
<comment type="similarity">
    <text evidence="1">Belongs to the heat shock protein 90 family.</text>
</comment>
<dbReference type="Pfam" id="PF13589">
    <property type="entry name" value="HATPase_c_3"/>
    <property type="match status" value="1"/>
</dbReference>
<dbReference type="AlphaFoldDB" id="A0A5J6I422"/>
<dbReference type="InterPro" id="IPR056471">
    <property type="entry name" value="HD-CE"/>
</dbReference>
<evidence type="ECO:0000313" key="7">
    <source>
        <dbReference type="Proteomes" id="UP000326598"/>
    </source>
</evidence>
<reference evidence="6 7" key="1">
    <citation type="submission" date="2017-09" db="EMBL/GenBank/DDBJ databases">
        <authorList>
            <person name="Lee N."/>
            <person name="Cho B.-K."/>
        </authorList>
    </citation>
    <scope>NUCLEOTIDE SEQUENCE [LARGE SCALE GENOMIC DNA]</scope>
    <source>
        <strain evidence="6 7">ATCC 13740</strain>
    </source>
</reference>
<dbReference type="Proteomes" id="UP000326598">
    <property type="component" value="Chromosome"/>
</dbReference>
<sequence length="1031" mass="117661">MAQEACTLQPFQGVNLLGIRNSVEELLGAIGNGGIFEEYTKHDISHIDAMLESLEWIIPEETKTQLTPTDWLLTVLAIYFHDLGMLVTKDEYQQRDQSSFARFKEDVLLTDDNNGRDYKARIGELQSQGGDVERFLYQEFVRYFHATRVRNWIVGNATTEYGASGAAQTEVSKVLECLPYVFRKDLALVCESHHLDDLDNETKYSVSKPYGTRKTQTANVQYAAILLRTVDILHVTSDRTPSITFRILNPSDPTSQLEWAKQQAVTSVRAKLAINDEGELDPSLTPEGIEVHALFTDGNAYFGLIAYLQYAEQQLRMSHEWEARSNRLFASTFTFPWRYVDTRNIHVEGFLPRQFDFNIDREKILDLLTGHTLYNDSNVVLRELLQNSIDAVRLQDELERLSDGSDGKVWISWDSKARTLEVRDNGCGMTQEIIENNLLKAGSSRYQEADFRKKYPNFSPISRFGIGVMSAFMIADQVEVITSHPEEEEARQLELRSVHGKYLVRVLPKEEVDVKIRPHGTIVRLTVRPSAEIDDILMTARRWIVVPGCTVTCTIDGSEEQRVGYDHLKEALEDFLVKSSLSSREHLTSNKVRVEVVEKENATIAYALRWNEFFRQWEFLKHSRYAPASRRFTLREQYIGGREGHQRDQFAPGVCVEGVRVESTAPGYKDRNGIIGLVNVSGQGSPRTNVARSSLDDTPEKTALIGKIYEAYCDHIRDQSDLLQSENGYSLTWACSEAQFLTSSLTSHNMVPSSFRLLQAALQRVPLAVVEEGGVRRKASIEEIRRLPEIHMRISNFADHVEALLREVPADVSLQSLLEFLGNAEDPIPADWTLLCSRLGGFGILEEHLAAEWEIAVLSGRMDRRSCNVTWRRREGTPRWTSSLNSREALDLVEHLSMRSFEGEREGRLRHVMRLPIGEIESTGFSDRYIGVRVGVEHYLLNTHPWAWAVDATKERFSESEELNRHLTVLSWLITFVGLNRTDLTEEVYRRLAGSEFDVSYLDLKRFQESCDMAAAKQIFDSSRWTRSDNN</sequence>
<dbReference type="InterPro" id="IPR020575">
    <property type="entry name" value="Hsp90_N"/>
</dbReference>
<dbReference type="Gene3D" id="3.30.565.10">
    <property type="entry name" value="Histidine kinase-like ATPase, C-terminal domain"/>
    <property type="match status" value="1"/>
</dbReference>